<evidence type="ECO:0000313" key="3">
    <source>
        <dbReference type="EMBL" id="HIW72517.1"/>
    </source>
</evidence>
<protein>
    <submittedName>
        <fullName evidence="3">DUF916 and DUF3324 domain-containing protein</fullName>
    </submittedName>
</protein>
<evidence type="ECO:0000259" key="2">
    <source>
        <dbReference type="Pfam" id="PF11797"/>
    </source>
</evidence>
<evidence type="ECO:0000313" key="4">
    <source>
        <dbReference type="Proteomes" id="UP000886822"/>
    </source>
</evidence>
<accession>A0A9D1QUH6</accession>
<name>A0A9D1QUH6_9LACO</name>
<dbReference type="Pfam" id="PF06030">
    <property type="entry name" value="WxLIP_PGBD"/>
    <property type="match status" value="1"/>
</dbReference>
<evidence type="ECO:0000259" key="1">
    <source>
        <dbReference type="Pfam" id="PF06030"/>
    </source>
</evidence>
<sequence length="349" mass="38407">MVLNRRSILITMFFTLFGILLLGFPTLVASADTSAFNVTPLLPRDNAPMASYFQFMTHPDEQRTLHLKITNQGTKLGTYDITPRIATTNSNGYLDYSLDNTNDALPAHTNQLFEKGRIRTTIAPNTTKDIPISFHAPKQSFKGILLAGLTVSQHQTNKTVQKGNRIVARTEYVIALETYQHKPQSIGLPNITFKGARYQLAQALPQITLGITNHSPQLVSQGMLTATLRDAAGKATAKFKKEQLLFAPQSAFGLNLSLNNRQLPAGAYTLVGRLKAHGGGEYPFEFPVEITAAQTRNVKRHAADFAAKPTHNWLLDGAIAALVLVGSGVGYQLGRKRHALREPKHSRNR</sequence>
<dbReference type="InterPro" id="IPR021759">
    <property type="entry name" value="WxLIP_HBD"/>
</dbReference>
<dbReference type="AlphaFoldDB" id="A0A9D1QUH6"/>
<feature type="domain" description="WxL Interacting Protein peptidoglycan binding" evidence="1">
    <location>
        <begin position="36"/>
        <end position="152"/>
    </location>
</feature>
<feature type="domain" description="WxL Interacting Protein host binding" evidence="2">
    <location>
        <begin position="162"/>
        <end position="297"/>
    </location>
</feature>
<reference evidence="3" key="1">
    <citation type="journal article" date="2021" name="PeerJ">
        <title>Extensive microbial diversity within the chicken gut microbiome revealed by metagenomics and culture.</title>
        <authorList>
            <person name="Gilroy R."/>
            <person name="Ravi A."/>
            <person name="Getino M."/>
            <person name="Pursley I."/>
            <person name="Horton D.L."/>
            <person name="Alikhan N.F."/>
            <person name="Baker D."/>
            <person name="Gharbi K."/>
            <person name="Hall N."/>
            <person name="Watson M."/>
            <person name="Adriaenssens E.M."/>
            <person name="Foster-Nyarko E."/>
            <person name="Jarju S."/>
            <person name="Secka A."/>
            <person name="Antonio M."/>
            <person name="Oren A."/>
            <person name="Chaudhuri R.R."/>
            <person name="La Ragione R."/>
            <person name="Hildebrand F."/>
            <person name="Pallen M.J."/>
        </authorList>
    </citation>
    <scope>NUCLEOTIDE SEQUENCE</scope>
    <source>
        <strain evidence="3">CHK173-259</strain>
    </source>
</reference>
<organism evidence="3 4">
    <name type="scientific">Candidatus Levilactobacillus faecigallinarum</name>
    <dbReference type="NCBI Taxonomy" id="2838638"/>
    <lineage>
        <taxon>Bacteria</taxon>
        <taxon>Bacillati</taxon>
        <taxon>Bacillota</taxon>
        <taxon>Bacilli</taxon>
        <taxon>Lactobacillales</taxon>
        <taxon>Lactobacillaceae</taxon>
        <taxon>Levilactobacillus</taxon>
    </lineage>
</organism>
<proteinExistence type="predicted"/>
<dbReference type="EMBL" id="DXGJ01000062">
    <property type="protein sequence ID" value="HIW72517.1"/>
    <property type="molecule type" value="Genomic_DNA"/>
</dbReference>
<dbReference type="Pfam" id="PF11797">
    <property type="entry name" value="WxLIP_HBD"/>
    <property type="match status" value="1"/>
</dbReference>
<dbReference type="Proteomes" id="UP000886822">
    <property type="component" value="Unassembled WGS sequence"/>
</dbReference>
<reference evidence="3" key="2">
    <citation type="submission" date="2021-04" db="EMBL/GenBank/DDBJ databases">
        <authorList>
            <person name="Gilroy R."/>
        </authorList>
    </citation>
    <scope>NUCLEOTIDE SEQUENCE</scope>
    <source>
        <strain evidence="3">CHK173-259</strain>
    </source>
</reference>
<comment type="caution">
    <text evidence="3">The sequence shown here is derived from an EMBL/GenBank/DDBJ whole genome shotgun (WGS) entry which is preliminary data.</text>
</comment>
<gene>
    <name evidence="3" type="ORF">H9875_07825</name>
</gene>
<dbReference type="InterPro" id="IPR010317">
    <property type="entry name" value="WxLIP_PGBD"/>
</dbReference>